<dbReference type="EMBL" id="LR881104">
    <property type="protein sequence ID" value="CAD5236006.1"/>
    <property type="molecule type" value="Genomic_DNA"/>
</dbReference>
<evidence type="ECO:0000313" key="7">
    <source>
        <dbReference type="EMBL" id="CAD5236006.1"/>
    </source>
</evidence>
<dbReference type="PRINTS" id="PR00505">
    <property type="entry name" value="D12N6MTFRASE"/>
</dbReference>
<evidence type="ECO:0000256" key="5">
    <source>
        <dbReference type="ARBA" id="ARBA00022691"/>
    </source>
</evidence>
<dbReference type="GO" id="GO:0009307">
    <property type="term" value="P:DNA restriction-modification system"/>
    <property type="evidence" value="ECO:0007669"/>
    <property type="project" value="InterPro"/>
</dbReference>
<dbReference type="GO" id="GO:0006298">
    <property type="term" value="P:mismatch repair"/>
    <property type="evidence" value="ECO:0007669"/>
    <property type="project" value="TreeGrafter"/>
</dbReference>
<dbReference type="PIRSF" id="PIRSF000398">
    <property type="entry name" value="M_m6A_EcoRV"/>
    <property type="match status" value="1"/>
</dbReference>
<dbReference type="SUPFAM" id="SSF53335">
    <property type="entry name" value="S-adenosyl-L-methionine-dependent methyltransferases"/>
    <property type="match status" value="1"/>
</dbReference>
<evidence type="ECO:0000256" key="1">
    <source>
        <dbReference type="ARBA" id="ARBA00006594"/>
    </source>
</evidence>
<evidence type="ECO:0000256" key="6">
    <source>
        <dbReference type="ARBA" id="ARBA00047942"/>
    </source>
</evidence>
<evidence type="ECO:0000313" key="8">
    <source>
        <dbReference type="Proteomes" id="UP000596247"/>
    </source>
</evidence>
<dbReference type="PROSITE" id="PS00092">
    <property type="entry name" value="N6_MTASE"/>
    <property type="match status" value="1"/>
</dbReference>
<comment type="catalytic activity">
    <reaction evidence="6">
        <text>a 2'-deoxyadenosine in DNA + S-adenosyl-L-methionine = an N(6)-methyl-2'-deoxyadenosine in DNA + S-adenosyl-L-homocysteine + H(+)</text>
        <dbReference type="Rhea" id="RHEA:15197"/>
        <dbReference type="Rhea" id="RHEA-COMP:12418"/>
        <dbReference type="Rhea" id="RHEA-COMP:12419"/>
        <dbReference type="ChEBI" id="CHEBI:15378"/>
        <dbReference type="ChEBI" id="CHEBI:57856"/>
        <dbReference type="ChEBI" id="CHEBI:59789"/>
        <dbReference type="ChEBI" id="CHEBI:90615"/>
        <dbReference type="ChEBI" id="CHEBI:90616"/>
        <dbReference type="EC" id="2.1.1.72"/>
    </reaction>
</comment>
<dbReference type="Gene3D" id="1.10.1020.10">
    <property type="entry name" value="Adenine-specific Methyltransferase, Domain 2"/>
    <property type="match status" value="1"/>
</dbReference>
<dbReference type="GO" id="GO:0032259">
    <property type="term" value="P:methylation"/>
    <property type="evidence" value="ECO:0007669"/>
    <property type="project" value="UniProtKB-KW"/>
</dbReference>
<dbReference type="Pfam" id="PF02086">
    <property type="entry name" value="MethyltransfD12"/>
    <property type="match status" value="1"/>
</dbReference>
<dbReference type="GO" id="GO:0043565">
    <property type="term" value="F:sequence-specific DNA binding"/>
    <property type="evidence" value="ECO:0007669"/>
    <property type="project" value="TreeGrafter"/>
</dbReference>
<sequence length="270" mass="30890">MKTAPLLWPGGKSKIVYALKPHFGEVSCLVEPFVGSAAVFLNTDYPSYILADINKDLITFYETVDENPHDLLACAEPLFATGNNLDTYLETKDKFNARTEDRVIQSAMFMYLNRHGFNGLCRYNRKNEINVPFGRRTKPLYPKAAVLEMHEKIRRTDTRFLCGTFDSILTKQTFPQESTIYCDPPYVPWNPTSNFTNYESSGFSFRDHEQLMSCMRQLSNDGHKVIVSGSDTVGTREVYKGMEFEVIQVQRSIGAKSREKVREVIGFFPK</sequence>
<name>A0A7R8MJD1_9CAUD</name>
<dbReference type="GO" id="GO:1904047">
    <property type="term" value="F:S-adenosyl-L-methionine binding"/>
    <property type="evidence" value="ECO:0007669"/>
    <property type="project" value="TreeGrafter"/>
</dbReference>
<dbReference type="InterPro" id="IPR023095">
    <property type="entry name" value="Ade_MeTrfase_dom_2"/>
</dbReference>
<evidence type="ECO:0000256" key="4">
    <source>
        <dbReference type="ARBA" id="ARBA00022679"/>
    </source>
</evidence>
<keyword evidence="8" id="KW-1185">Reference proteome</keyword>
<dbReference type="Proteomes" id="UP000596247">
    <property type="component" value="Chromosome"/>
</dbReference>
<dbReference type="GO" id="GO:0009007">
    <property type="term" value="F:site-specific DNA-methyltransferase (adenine-specific) activity"/>
    <property type="evidence" value="ECO:0007669"/>
    <property type="project" value="UniProtKB-EC"/>
</dbReference>
<keyword evidence="5" id="KW-0949">S-adenosyl-L-methionine</keyword>
<gene>
    <name evidence="7" type="ORF">LLCLJKAH_00017</name>
</gene>
<comment type="similarity">
    <text evidence="1">Belongs to the N(4)/N(6)-methyltransferase family.</text>
</comment>
<dbReference type="InterPro" id="IPR012327">
    <property type="entry name" value="MeTrfase_D12"/>
</dbReference>
<dbReference type="Gene3D" id="3.40.50.150">
    <property type="entry name" value="Vaccinia Virus protein VP39"/>
    <property type="match status" value="1"/>
</dbReference>
<evidence type="ECO:0000256" key="3">
    <source>
        <dbReference type="ARBA" id="ARBA00022603"/>
    </source>
</evidence>
<accession>A0A7R8MJD1</accession>
<dbReference type="PANTHER" id="PTHR30481">
    <property type="entry name" value="DNA ADENINE METHYLASE"/>
    <property type="match status" value="1"/>
</dbReference>
<dbReference type="EC" id="2.1.1.72" evidence="2"/>
<dbReference type="InterPro" id="IPR029063">
    <property type="entry name" value="SAM-dependent_MTases_sf"/>
</dbReference>
<dbReference type="PANTHER" id="PTHR30481:SF3">
    <property type="entry name" value="DNA ADENINE METHYLASE"/>
    <property type="match status" value="1"/>
</dbReference>
<keyword evidence="3 7" id="KW-0489">Methyltransferase</keyword>
<proteinExistence type="inferred from homology"/>
<organism evidence="7 8">
    <name type="scientific">Klebsiella phage vB_KvM-Eowyn</name>
    <dbReference type="NCBI Taxonomy" id="2762819"/>
    <lineage>
        <taxon>Viruses</taxon>
        <taxon>Duplodnaviria</taxon>
        <taxon>Heunggongvirae</taxon>
        <taxon>Uroviricota</taxon>
        <taxon>Caudoviricetes</taxon>
        <taxon>Chimalliviridae</taxon>
        <taxon>Eowynvirus</taxon>
        <taxon>Eowynvirus eowyn</taxon>
    </lineage>
</organism>
<dbReference type="NCBIfam" id="TIGR00571">
    <property type="entry name" value="dam"/>
    <property type="match status" value="1"/>
</dbReference>
<protein>
    <recommendedName>
        <fullName evidence="2">site-specific DNA-methyltransferase (adenine-specific)</fullName>
        <ecNumber evidence="2">2.1.1.72</ecNumber>
    </recommendedName>
</protein>
<dbReference type="InterPro" id="IPR012263">
    <property type="entry name" value="M_m6A_EcoRV"/>
</dbReference>
<keyword evidence="4" id="KW-0808">Transferase</keyword>
<evidence type="ECO:0000256" key="2">
    <source>
        <dbReference type="ARBA" id="ARBA00011900"/>
    </source>
</evidence>
<dbReference type="InterPro" id="IPR002052">
    <property type="entry name" value="DNA_methylase_N6_adenine_CS"/>
</dbReference>
<reference evidence="7 8" key="1">
    <citation type="submission" date="2020-09" db="EMBL/GenBank/DDBJ databases">
        <authorList>
            <person name="Jameson E."/>
        </authorList>
    </citation>
    <scope>NUCLEOTIDE SEQUENCE [LARGE SCALE GENOMIC DNA]</scope>
</reference>